<comment type="cofactor">
    <cofactor evidence="2">
        <name>Mg(2+)</name>
        <dbReference type="ChEBI" id="CHEBI:18420"/>
    </cofactor>
</comment>
<evidence type="ECO:0000313" key="21">
    <source>
        <dbReference type="EMBL" id="RNE94983.1"/>
    </source>
</evidence>
<accession>A0A422MP83</accession>
<dbReference type="GO" id="GO:0035556">
    <property type="term" value="P:intracellular signal transduction"/>
    <property type="evidence" value="ECO:0007669"/>
    <property type="project" value="InterPro"/>
</dbReference>
<keyword evidence="17 21" id="KW-0456">Lyase</keyword>
<evidence type="ECO:0000256" key="9">
    <source>
        <dbReference type="ARBA" id="ARBA00022741"/>
    </source>
</evidence>
<dbReference type="GO" id="GO:0046872">
    <property type="term" value="F:metal ion binding"/>
    <property type="evidence" value="ECO:0007669"/>
    <property type="project" value="UniProtKB-KW"/>
</dbReference>
<keyword evidence="15" id="KW-0675">Receptor</keyword>
<keyword evidence="8" id="KW-0479">Metal-binding</keyword>
<evidence type="ECO:0000256" key="13">
    <source>
        <dbReference type="ARBA" id="ARBA00022998"/>
    </source>
</evidence>
<reference evidence="21 22" key="1">
    <citation type="journal article" date="2018" name="BMC Genomics">
        <title>Genomic comparison of Trypanosoma conorhini and Trypanosoma rangeli to Trypanosoma cruzi strains of high and low virulence.</title>
        <authorList>
            <person name="Bradwell K.R."/>
            <person name="Koparde V.N."/>
            <person name="Matveyev A.V."/>
            <person name="Serrano M.G."/>
            <person name="Alves J.M."/>
            <person name="Parikh H."/>
            <person name="Huang B."/>
            <person name="Lee V."/>
            <person name="Espinosa-Alvarez O."/>
            <person name="Ortiz P.A."/>
            <person name="Costa-Martins A.G."/>
            <person name="Teixeira M.M."/>
            <person name="Buck G.A."/>
        </authorList>
    </citation>
    <scope>NUCLEOTIDE SEQUENCE [LARGE SCALE GENOMIC DNA]</scope>
    <source>
        <strain evidence="21 22">025E</strain>
    </source>
</reference>
<comment type="catalytic activity">
    <reaction evidence="1">
        <text>ATP = 3',5'-cyclic AMP + diphosphate</text>
        <dbReference type="Rhea" id="RHEA:15389"/>
        <dbReference type="ChEBI" id="CHEBI:30616"/>
        <dbReference type="ChEBI" id="CHEBI:33019"/>
        <dbReference type="ChEBI" id="CHEBI:58165"/>
        <dbReference type="EC" id="4.6.1.1"/>
    </reaction>
</comment>
<dbReference type="EC" id="4.6.1.1" evidence="6"/>
<evidence type="ECO:0000256" key="14">
    <source>
        <dbReference type="ARBA" id="ARBA00023136"/>
    </source>
</evidence>
<protein>
    <recommendedName>
        <fullName evidence="6">adenylate cyclase</fullName>
        <ecNumber evidence="6">4.6.1.1</ecNumber>
    </recommendedName>
    <alternativeName>
        <fullName evidence="18">ATP pyrophosphate-lyase</fullName>
    </alternativeName>
    <alternativeName>
        <fullName evidence="19">Adenylyl cyclase</fullName>
    </alternativeName>
</protein>
<dbReference type="PANTHER" id="PTHR43081:SF1">
    <property type="entry name" value="ADENYLATE CYCLASE, TERMINAL-DIFFERENTIATION SPECIFIC"/>
    <property type="match status" value="1"/>
</dbReference>
<dbReference type="InterPro" id="IPR001054">
    <property type="entry name" value="A/G_cyclase"/>
</dbReference>
<dbReference type="SUPFAM" id="SSF55073">
    <property type="entry name" value="Nucleotide cyclase"/>
    <property type="match status" value="1"/>
</dbReference>
<proteinExistence type="inferred from homology"/>
<dbReference type="InterPro" id="IPR029787">
    <property type="entry name" value="Nucleotide_cyclase"/>
</dbReference>
<evidence type="ECO:0000256" key="11">
    <source>
        <dbReference type="ARBA" id="ARBA00022842"/>
    </source>
</evidence>
<evidence type="ECO:0000256" key="3">
    <source>
        <dbReference type="ARBA" id="ARBA00002708"/>
    </source>
</evidence>
<dbReference type="InterPro" id="IPR050697">
    <property type="entry name" value="Adenylyl/Guanylyl_Cyclase_3/4"/>
</dbReference>
<evidence type="ECO:0000256" key="6">
    <source>
        <dbReference type="ARBA" id="ARBA00012201"/>
    </source>
</evidence>
<sequence>RLIRALITKYRCYEVKTIGDSFMIACKSAFAAVRLVRELQQVFLQHDWGTGALDEAYRKFEEGRAEEDAEEYVPPTARLDAAVYRQHWNGLRVRVGVHTGLCDIRRDEVTKGYDYYGDTANVAARTEGVGNGGQVLLTRAAYLALSTAERGQVEVSALGAVALRGVPRPVEMYQLDAVPGRTFAALRCEKGEEADLDASACDSNASGFTRNTCYDTSVRFISCLLSPYAPRQRAGVLASLCARWRVHGVERGAMSCDEHCSALVEVLARRVSRVYSRSVEPCAPVSFLRSVASSTGSARVTCGGRSVCSVSQAAPPCVPGLQPIASPSGFAAQAPRELCGGPADVRPAALRGAGRRVRISPVSSESASVG</sequence>
<organism evidence="21 22">
    <name type="scientific">Trypanosoma conorhini</name>
    <dbReference type="NCBI Taxonomy" id="83891"/>
    <lineage>
        <taxon>Eukaryota</taxon>
        <taxon>Discoba</taxon>
        <taxon>Euglenozoa</taxon>
        <taxon>Kinetoplastea</taxon>
        <taxon>Metakinetoplastina</taxon>
        <taxon>Trypanosomatida</taxon>
        <taxon>Trypanosomatidae</taxon>
        <taxon>Trypanosoma</taxon>
    </lineage>
</organism>
<evidence type="ECO:0000256" key="5">
    <source>
        <dbReference type="ARBA" id="ARBA00005381"/>
    </source>
</evidence>
<evidence type="ECO:0000259" key="20">
    <source>
        <dbReference type="PROSITE" id="PS50125"/>
    </source>
</evidence>
<evidence type="ECO:0000256" key="19">
    <source>
        <dbReference type="ARBA" id="ARBA00032637"/>
    </source>
</evidence>
<keyword evidence="12" id="KW-1133">Transmembrane helix</keyword>
<dbReference type="GO" id="GO:0006171">
    <property type="term" value="P:cAMP biosynthetic process"/>
    <property type="evidence" value="ECO:0007669"/>
    <property type="project" value="UniProtKB-KW"/>
</dbReference>
<keyword evidence="7" id="KW-0812">Transmembrane</keyword>
<comment type="function">
    <text evidence="3">Could act as a receptor for an unknown ligand.</text>
</comment>
<dbReference type="Proteomes" id="UP000284403">
    <property type="component" value="Unassembled WGS sequence"/>
</dbReference>
<dbReference type="RefSeq" id="XP_029222869.1">
    <property type="nucleotide sequence ID" value="XM_029377037.1"/>
</dbReference>
<keyword evidence="10" id="KW-0067">ATP-binding</keyword>
<evidence type="ECO:0000256" key="7">
    <source>
        <dbReference type="ARBA" id="ARBA00022692"/>
    </source>
</evidence>
<evidence type="ECO:0000256" key="10">
    <source>
        <dbReference type="ARBA" id="ARBA00022840"/>
    </source>
</evidence>
<evidence type="ECO:0000256" key="17">
    <source>
        <dbReference type="ARBA" id="ARBA00023239"/>
    </source>
</evidence>
<comment type="caution">
    <text evidence="21">The sequence shown here is derived from an EMBL/GenBank/DDBJ whole genome shotgun (WGS) entry which is preliminary data.</text>
</comment>
<comment type="similarity">
    <text evidence="5">Belongs to the adenylyl cyclase class-3 family.</text>
</comment>
<dbReference type="EMBL" id="MKKU01001563">
    <property type="protein sequence ID" value="RNE94983.1"/>
    <property type="molecule type" value="Genomic_DNA"/>
</dbReference>
<gene>
    <name evidence="21" type="ORF">Tco025E_10256</name>
</gene>
<evidence type="ECO:0000256" key="15">
    <source>
        <dbReference type="ARBA" id="ARBA00023170"/>
    </source>
</evidence>
<evidence type="ECO:0000256" key="18">
    <source>
        <dbReference type="ARBA" id="ARBA00032597"/>
    </source>
</evidence>
<name>A0A422MP83_9TRYP</name>
<keyword evidence="9" id="KW-0547">Nucleotide-binding</keyword>
<evidence type="ECO:0000256" key="16">
    <source>
        <dbReference type="ARBA" id="ARBA00023180"/>
    </source>
</evidence>
<keyword evidence="22" id="KW-1185">Reference proteome</keyword>
<keyword evidence="13" id="KW-0115">cAMP biosynthesis</keyword>
<evidence type="ECO:0000256" key="1">
    <source>
        <dbReference type="ARBA" id="ARBA00001593"/>
    </source>
</evidence>
<dbReference type="CDD" id="cd07302">
    <property type="entry name" value="CHD"/>
    <property type="match status" value="1"/>
</dbReference>
<evidence type="ECO:0000256" key="8">
    <source>
        <dbReference type="ARBA" id="ARBA00022723"/>
    </source>
</evidence>
<evidence type="ECO:0000256" key="2">
    <source>
        <dbReference type="ARBA" id="ARBA00001946"/>
    </source>
</evidence>
<evidence type="ECO:0000256" key="12">
    <source>
        <dbReference type="ARBA" id="ARBA00022989"/>
    </source>
</evidence>
<dbReference type="PANTHER" id="PTHR43081">
    <property type="entry name" value="ADENYLATE CYCLASE, TERMINAL-DIFFERENTIATION SPECIFIC-RELATED"/>
    <property type="match status" value="1"/>
</dbReference>
<dbReference type="SMART" id="SM00044">
    <property type="entry name" value="CYCc"/>
    <property type="match status" value="1"/>
</dbReference>
<dbReference type="Pfam" id="PF00211">
    <property type="entry name" value="Guanylate_cyc"/>
    <property type="match status" value="1"/>
</dbReference>
<dbReference type="GeneID" id="40323867"/>
<dbReference type="Gene3D" id="3.30.70.1230">
    <property type="entry name" value="Nucleotide cyclase"/>
    <property type="match status" value="1"/>
</dbReference>
<evidence type="ECO:0000256" key="4">
    <source>
        <dbReference type="ARBA" id="ARBA00004141"/>
    </source>
</evidence>
<keyword evidence="11" id="KW-0460">Magnesium</keyword>
<keyword evidence="14" id="KW-0472">Membrane</keyword>
<dbReference type="AlphaFoldDB" id="A0A422MP83"/>
<dbReference type="GO" id="GO:0005524">
    <property type="term" value="F:ATP binding"/>
    <property type="evidence" value="ECO:0007669"/>
    <property type="project" value="UniProtKB-KW"/>
</dbReference>
<comment type="subcellular location">
    <subcellularLocation>
        <location evidence="4">Membrane</location>
        <topology evidence="4">Multi-pass membrane protein</topology>
    </subcellularLocation>
</comment>
<dbReference type="GO" id="GO:0016020">
    <property type="term" value="C:membrane"/>
    <property type="evidence" value="ECO:0007669"/>
    <property type="project" value="UniProtKB-SubCell"/>
</dbReference>
<dbReference type="OrthoDB" id="262653at2759"/>
<dbReference type="PROSITE" id="PS50125">
    <property type="entry name" value="GUANYLATE_CYCLASE_2"/>
    <property type="match status" value="1"/>
</dbReference>
<feature type="non-terminal residue" evidence="21">
    <location>
        <position position="1"/>
    </location>
</feature>
<feature type="domain" description="Guanylate cyclase" evidence="20">
    <location>
        <begin position="1"/>
        <end position="127"/>
    </location>
</feature>
<evidence type="ECO:0000313" key="22">
    <source>
        <dbReference type="Proteomes" id="UP000284403"/>
    </source>
</evidence>
<dbReference type="GO" id="GO:0004016">
    <property type="term" value="F:adenylate cyclase activity"/>
    <property type="evidence" value="ECO:0007669"/>
    <property type="project" value="UniProtKB-EC"/>
</dbReference>
<keyword evidence="16" id="KW-0325">Glycoprotein</keyword>
<dbReference type="FunFam" id="3.30.70.1230:FF:000022">
    <property type="entry name" value="Receptor-type adenylate cyclase GRESAG 4, putative"/>
    <property type="match status" value="1"/>
</dbReference>